<feature type="domain" description="Beta-lactamase-related" evidence="5">
    <location>
        <begin position="37"/>
        <end position="351"/>
    </location>
</feature>
<sequence length="501" mass="55540">MMRNVWLVLCLCILSVQTLNGGQASAQTLVDKRIDVLIEKQMKESRIPGISVIAVKGNEVVYKKGFGYADEEHNRPVTSSTLFEMGSTSKAFTALGVLRLARLGTISLNDPVSRYVSGFYAVYKGKREDITISQLLHHTSGIPFLSIADIKADSRKDALEQTAKGLQGVKLSHKPGTAFEYATINYDVLGYIIEQASGQPYERYMAEHVFKQLDMSNTYAGRTAGHAGDVSAGFKIGFVKARAYKAPEYRGNTPAGYIFTNGEDLSKWLQFQLKHSDADIDRLIEQSHLPDKSVKAVEPGVYYGAGWSVFEKKGRVKEVFHAGSNPNFSSFIIVSSDDNAAVGVLANMNSAYPEKIARSVLQTISGQNQIEDDAVTDPFQFIDKAAASMLGLFSILFIVLLCRIYIWLRRAKAKSLPVQQRTRIKVLLWGLLLAVGMLVPKLISVFAFNGLPWSMIFIWGPVSLLYLAAVYYMLLFASCIYGLTACLFNQRAARRSETHEM</sequence>
<feature type="transmembrane region" description="Helical" evidence="3">
    <location>
        <begin position="385"/>
        <end position="406"/>
    </location>
</feature>
<dbReference type="SUPFAM" id="SSF56601">
    <property type="entry name" value="beta-lactamase/transpeptidase-like"/>
    <property type="match status" value="1"/>
</dbReference>
<gene>
    <name evidence="6" type="ORF">MOD07_12580</name>
</gene>
<organism evidence="6 7">
    <name type="scientific">Bacillus mojavensis</name>
    <dbReference type="NCBI Taxonomy" id="72360"/>
    <lineage>
        <taxon>Bacteria</taxon>
        <taxon>Bacillati</taxon>
        <taxon>Bacillota</taxon>
        <taxon>Bacilli</taxon>
        <taxon>Bacillales</taxon>
        <taxon>Bacillaceae</taxon>
        <taxon>Bacillus</taxon>
    </lineage>
</organism>
<keyword evidence="4" id="KW-0732">Signal</keyword>
<proteinExistence type="predicted"/>
<evidence type="ECO:0000313" key="6">
    <source>
        <dbReference type="EMBL" id="MCY8510386.1"/>
    </source>
</evidence>
<dbReference type="RefSeq" id="WP_268446527.1">
    <property type="nucleotide sequence ID" value="NZ_JALANC010000005.1"/>
</dbReference>
<dbReference type="PANTHER" id="PTHR46825:SF11">
    <property type="entry name" value="PENICILLIN-BINDING PROTEIN 4"/>
    <property type="match status" value="1"/>
</dbReference>
<feature type="transmembrane region" description="Helical" evidence="3">
    <location>
        <begin position="468"/>
        <end position="488"/>
    </location>
</feature>
<evidence type="ECO:0000256" key="4">
    <source>
        <dbReference type="SAM" id="SignalP"/>
    </source>
</evidence>
<keyword evidence="3" id="KW-0812">Transmembrane</keyword>
<dbReference type="GO" id="GO:0016020">
    <property type="term" value="C:membrane"/>
    <property type="evidence" value="ECO:0007669"/>
    <property type="project" value="UniProtKB-SubCell"/>
</dbReference>
<accession>A0AAP3FW35</accession>
<comment type="subcellular location">
    <subcellularLocation>
        <location evidence="1">Membrane</location>
    </subcellularLocation>
</comment>
<protein>
    <submittedName>
        <fullName evidence="6">Beta-lactamase family protein</fullName>
    </submittedName>
</protein>
<evidence type="ECO:0000256" key="3">
    <source>
        <dbReference type="SAM" id="Phobius"/>
    </source>
</evidence>
<dbReference type="InterPro" id="IPR050491">
    <property type="entry name" value="AmpC-like"/>
</dbReference>
<comment type="caution">
    <text evidence="6">The sequence shown here is derived from an EMBL/GenBank/DDBJ whole genome shotgun (WGS) entry which is preliminary data.</text>
</comment>
<feature type="chain" id="PRO_5042981138" evidence="4">
    <location>
        <begin position="27"/>
        <end position="501"/>
    </location>
</feature>
<evidence type="ECO:0000259" key="5">
    <source>
        <dbReference type="Pfam" id="PF00144"/>
    </source>
</evidence>
<keyword evidence="3" id="KW-1133">Transmembrane helix</keyword>
<evidence type="ECO:0000256" key="1">
    <source>
        <dbReference type="ARBA" id="ARBA00004370"/>
    </source>
</evidence>
<dbReference type="InterPro" id="IPR012338">
    <property type="entry name" value="Beta-lactam/transpept-like"/>
</dbReference>
<keyword evidence="2 3" id="KW-0472">Membrane</keyword>
<name>A0AAP3FW35_BACMO</name>
<dbReference type="AlphaFoldDB" id="A0AAP3FW35"/>
<evidence type="ECO:0000256" key="2">
    <source>
        <dbReference type="ARBA" id="ARBA00023136"/>
    </source>
</evidence>
<feature type="transmembrane region" description="Helical" evidence="3">
    <location>
        <begin position="426"/>
        <end position="448"/>
    </location>
</feature>
<dbReference type="EMBL" id="JALAQA010000006">
    <property type="protein sequence ID" value="MCY8510386.1"/>
    <property type="molecule type" value="Genomic_DNA"/>
</dbReference>
<dbReference type="InterPro" id="IPR001466">
    <property type="entry name" value="Beta-lactam-related"/>
</dbReference>
<dbReference type="Pfam" id="PF00144">
    <property type="entry name" value="Beta-lactamase"/>
    <property type="match status" value="1"/>
</dbReference>
<dbReference type="Proteomes" id="UP001075387">
    <property type="component" value="Unassembled WGS sequence"/>
</dbReference>
<dbReference type="Gene3D" id="3.40.710.10">
    <property type="entry name" value="DD-peptidase/beta-lactamase superfamily"/>
    <property type="match status" value="1"/>
</dbReference>
<evidence type="ECO:0000313" key="7">
    <source>
        <dbReference type="Proteomes" id="UP001075387"/>
    </source>
</evidence>
<feature type="signal peptide" evidence="4">
    <location>
        <begin position="1"/>
        <end position="26"/>
    </location>
</feature>
<dbReference type="PANTHER" id="PTHR46825">
    <property type="entry name" value="D-ALANYL-D-ALANINE-CARBOXYPEPTIDASE/ENDOPEPTIDASE AMPH"/>
    <property type="match status" value="1"/>
</dbReference>
<reference evidence="6" key="1">
    <citation type="submission" date="2022-02" db="EMBL/GenBank/DDBJ databases">
        <title>Crop Bioprotection Bacillus Genome Sequencing.</title>
        <authorList>
            <person name="Dunlap C."/>
        </authorList>
    </citation>
    <scope>NUCLEOTIDE SEQUENCE</scope>
    <source>
        <strain evidence="6">CK3O2B-54A</strain>
    </source>
</reference>